<evidence type="ECO:0000313" key="1">
    <source>
        <dbReference type="EMBL" id="CAK0857156.1"/>
    </source>
</evidence>
<organism evidence="1 2">
    <name type="scientific">Prorocentrum cordatum</name>
    <dbReference type="NCBI Taxonomy" id="2364126"/>
    <lineage>
        <taxon>Eukaryota</taxon>
        <taxon>Sar</taxon>
        <taxon>Alveolata</taxon>
        <taxon>Dinophyceae</taxon>
        <taxon>Prorocentrales</taxon>
        <taxon>Prorocentraceae</taxon>
        <taxon>Prorocentrum</taxon>
    </lineage>
</organism>
<name>A0ABN9UCL7_9DINO</name>
<proteinExistence type="predicted"/>
<keyword evidence="2" id="KW-1185">Reference proteome</keyword>
<reference evidence="1" key="1">
    <citation type="submission" date="2023-10" db="EMBL/GenBank/DDBJ databases">
        <authorList>
            <person name="Chen Y."/>
            <person name="Shah S."/>
            <person name="Dougan E. K."/>
            <person name="Thang M."/>
            <person name="Chan C."/>
        </authorList>
    </citation>
    <scope>NUCLEOTIDE SEQUENCE [LARGE SCALE GENOMIC DNA]</scope>
</reference>
<dbReference type="Proteomes" id="UP001189429">
    <property type="component" value="Unassembled WGS sequence"/>
</dbReference>
<sequence>MDPTPSPGSLTAVKPAALRMDRAAVLTNRFGACTPSETLVEYDGVKSLEDASSMCRATSGCTHFTLDVSGSRSAPATRSRVRLCAGEPRPVDRDGAVLVVSSL</sequence>
<evidence type="ECO:0000313" key="2">
    <source>
        <dbReference type="Proteomes" id="UP001189429"/>
    </source>
</evidence>
<accession>A0ABN9UCL7</accession>
<gene>
    <name evidence="1" type="ORF">PCOR1329_LOCUS47336</name>
</gene>
<dbReference type="EMBL" id="CAUYUJ010015704">
    <property type="protein sequence ID" value="CAK0857156.1"/>
    <property type="molecule type" value="Genomic_DNA"/>
</dbReference>
<comment type="caution">
    <text evidence="1">The sequence shown here is derived from an EMBL/GenBank/DDBJ whole genome shotgun (WGS) entry which is preliminary data.</text>
</comment>
<protein>
    <submittedName>
        <fullName evidence="1">Uncharacterized protein</fullName>
    </submittedName>
</protein>